<comment type="catalytic activity">
    <reaction evidence="1">
        <text>thiamine phosphate + ATP = thiamine diphosphate + ADP</text>
        <dbReference type="Rhea" id="RHEA:15913"/>
        <dbReference type="ChEBI" id="CHEBI:30616"/>
        <dbReference type="ChEBI" id="CHEBI:37575"/>
        <dbReference type="ChEBI" id="CHEBI:58937"/>
        <dbReference type="ChEBI" id="CHEBI:456216"/>
        <dbReference type="EC" id="2.7.4.16"/>
    </reaction>
</comment>
<dbReference type="GO" id="GO:0009229">
    <property type="term" value="P:thiamine diphosphate biosynthetic process"/>
    <property type="evidence" value="ECO:0007669"/>
    <property type="project" value="UniProtKB-UniRule"/>
</dbReference>
<dbReference type="GO" id="GO:0005524">
    <property type="term" value="F:ATP binding"/>
    <property type="evidence" value="ECO:0007669"/>
    <property type="project" value="UniProtKB-UniRule"/>
</dbReference>
<feature type="binding site" evidence="1">
    <location>
        <position position="100"/>
    </location>
    <ligand>
        <name>Mg(2+)</name>
        <dbReference type="ChEBI" id="CHEBI:18420"/>
        <label>2</label>
    </ligand>
</feature>
<dbReference type="InterPro" id="IPR010918">
    <property type="entry name" value="PurM-like_C_dom"/>
</dbReference>
<dbReference type="Pfam" id="PF00586">
    <property type="entry name" value="AIRS"/>
    <property type="match status" value="1"/>
</dbReference>
<dbReference type="PIRSF" id="PIRSF005303">
    <property type="entry name" value="Thiam_monoph_kin"/>
    <property type="match status" value="1"/>
</dbReference>
<name>A0A318KAX5_9NOCA</name>
<dbReference type="InterPro" id="IPR016188">
    <property type="entry name" value="PurM-like_N"/>
</dbReference>
<comment type="pathway">
    <text evidence="1">Cofactor biosynthesis; thiamine diphosphate biosynthesis; thiamine diphosphate from thiamine phosphate: step 1/1.</text>
</comment>
<dbReference type="PANTHER" id="PTHR30270:SF3">
    <property type="entry name" value="THIAMINE-MONOPHOSPHATE KINASE"/>
    <property type="match status" value="1"/>
</dbReference>
<keyword evidence="1 4" id="KW-0418">Kinase</keyword>
<keyword evidence="1" id="KW-0460">Magnesium</keyword>
<dbReference type="GO" id="GO:0009228">
    <property type="term" value="P:thiamine biosynthetic process"/>
    <property type="evidence" value="ECO:0007669"/>
    <property type="project" value="UniProtKB-KW"/>
</dbReference>
<feature type="binding site" evidence="1">
    <location>
        <position position="52"/>
    </location>
    <ligand>
        <name>Mg(2+)</name>
        <dbReference type="ChEBI" id="CHEBI:18420"/>
        <label>3</label>
    </ligand>
</feature>
<evidence type="ECO:0000313" key="4">
    <source>
        <dbReference type="EMBL" id="PXX71498.1"/>
    </source>
</evidence>
<dbReference type="SUPFAM" id="SSF56042">
    <property type="entry name" value="PurM C-terminal domain-like"/>
    <property type="match status" value="1"/>
</dbReference>
<feature type="binding site" evidence="1">
    <location>
        <position position="100"/>
    </location>
    <ligand>
        <name>Mg(2+)</name>
        <dbReference type="ChEBI" id="CHEBI:18420"/>
        <label>4</label>
    </ligand>
</feature>
<dbReference type="EC" id="2.7.4.16" evidence="1"/>
<comment type="miscellaneous">
    <text evidence="1">Reaction mechanism of ThiL seems to utilize a direct, inline transfer of the gamma-phosphate of ATP to TMP rather than a phosphorylated enzyme intermediate.</text>
</comment>
<gene>
    <name evidence="1" type="primary">thiL</name>
    <name evidence="4" type="ORF">DFR70_101932</name>
</gene>
<dbReference type="GO" id="GO:0009030">
    <property type="term" value="F:thiamine-phosphate kinase activity"/>
    <property type="evidence" value="ECO:0007669"/>
    <property type="project" value="UniProtKB-UniRule"/>
</dbReference>
<proteinExistence type="inferred from homology"/>
<feature type="binding site" evidence="1">
    <location>
        <position position="148"/>
    </location>
    <ligand>
        <name>Mg(2+)</name>
        <dbReference type="ChEBI" id="CHEBI:18420"/>
        <label>1</label>
    </ligand>
</feature>
<dbReference type="InterPro" id="IPR036676">
    <property type="entry name" value="PurM-like_C_sf"/>
</dbReference>
<keyword evidence="1" id="KW-0784">Thiamine biosynthesis</keyword>
<comment type="function">
    <text evidence="1">Catalyzes the ATP-dependent phosphorylation of thiamine-monophosphate (TMP) to form thiamine-pyrophosphate (TPP), the active form of vitamin B1.</text>
</comment>
<dbReference type="Pfam" id="PF02769">
    <property type="entry name" value="AIRS_C"/>
    <property type="match status" value="1"/>
</dbReference>
<dbReference type="PANTHER" id="PTHR30270">
    <property type="entry name" value="THIAMINE-MONOPHOSPHATE KINASE"/>
    <property type="match status" value="1"/>
</dbReference>
<keyword evidence="1" id="KW-0547">Nucleotide-binding</keyword>
<dbReference type="UniPathway" id="UPA00060">
    <property type="reaction ID" value="UER00142"/>
</dbReference>
<comment type="caution">
    <text evidence="4">The sequence shown here is derived from an EMBL/GenBank/DDBJ whole genome shotgun (WGS) entry which is preliminary data.</text>
</comment>
<dbReference type="NCBIfam" id="TIGR01379">
    <property type="entry name" value="thiL"/>
    <property type="match status" value="1"/>
</dbReference>
<dbReference type="SUPFAM" id="SSF55326">
    <property type="entry name" value="PurM N-terminal domain-like"/>
    <property type="match status" value="1"/>
</dbReference>
<dbReference type="GO" id="GO:0000287">
    <property type="term" value="F:magnesium ion binding"/>
    <property type="evidence" value="ECO:0007669"/>
    <property type="project" value="UniProtKB-UniRule"/>
</dbReference>
<feature type="binding site" evidence="1">
    <location>
        <position position="66"/>
    </location>
    <ligand>
        <name>Mg(2+)</name>
        <dbReference type="ChEBI" id="CHEBI:18420"/>
        <label>4</label>
    </ligand>
</feature>
<accession>A0A318KAX5</accession>
<keyword evidence="5" id="KW-1185">Reference proteome</keyword>
<feature type="binding site" evidence="1">
    <location>
        <position position="243"/>
    </location>
    <ligand>
        <name>Mg(2+)</name>
        <dbReference type="ChEBI" id="CHEBI:18420"/>
        <label>5</label>
    </ligand>
</feature>
<sequence>MTMHAVGSSTPLDEPSKIAEIIVPTMGAEALSTVLTNGATAELLLGAGAQDDCAAFRLEGSHVLVTGSDYVRGPKFSLYEKGFLTNYDIGWYLAGANISDVAAMGAIPLGLLSVVRYPKDLPDSDFTELMEGIRDGARAVGALNVGGDIGSAERIILSASAFGVVEPAGLLTRTGAREGQLLCVTGPTGLAGSAMKLANNGEDVARDEYSALLGKWRRVSPRVAHGRIFAGNPGVTSCIDTSDGLKGAVEALAHASEVSIVVEEGRLPIADSVRRAADRLSCDVLDLVFGDSVDFELVATVDPAAVDAVSEQCGAAGLDLDVIGRVEAGQGVGLRRGAVTTDVPGASWRHT</sequence>
<reference evidence="4 5" key="1">
    <citation type="submission" date="2018-05" db="EMBL/GenBank/DDBJ databases">
        <title>Genomic Encyclopedia of Type Strains, Phase IV (KMG-IV): sequencing the most valuable type-strain genomes for metagenomic binning, comparative biology and taxonomic classification.</title>
        <authorList>
            <person name="Goeker M."/>
        </authorList>
    </citation>
    <scope>NUCLEOTIDE SEQUENCE [LARGE SCALE GENOMIC DNA]</scope>
    <source>
        <strain evidence="4 5">DSM 44704</strain>
    </source>
</reference>
<comment type="caution">
    <text evidence="1">Lacks conserved residue(s) required for the propagation of feature annotation.</text>
</comment>
<keyword evidence="1" id="KW-0479">Metal-binding</keyword>
<feature type="binding site" evidence="1">
    <location>
        <begin position="147"/>
        <end position="148"/>
    </location>
    <ligand>
        <name>ATP</name>
        <dbReference type="ChEBI" id="CHEBI:30616"/>
    </ligand>
</feature>
<protein>
    <recommendedName>
        <fullName evidence="1">Thiamine-monophosphate kinase</fullName>
        <shortName evidence="1">TMP kinase</shortName>
        <shortName evidence="1">Thiamine-phosphate kinase</shortName>
        <ecNumber evidence="1">2.7.4.16</ecNumber>
    </recommendedName>
</protein>
<dbReference type="InterPro" id="IPR036921">
    <property type="entry name" value="PurM-like_N_sf"/>
</dbReference>
<evidence type="ECO:0000313" key="5">
    <source>
        <dbReference type="Proteomes" id="UP000247569"/>
    </source>
</evidence>
<feature type="binding site" evidence="1">
    <location>
        <position position="348"/>
    </location>
    <ligand>
        <name>substrate</name>
    </ligand>
</feature>
<feature type="binding site" evidence="1">
    <location>
        <position position="242"/>
    </location>
    <ligand>
        <name>ATP</name>
        <dbReference type="ChEBI" id="CHEBI:30616"/>
    </ligand>
</feature>
<dbReference type="EMBL" id="QJKF01000001">
    <property type="protein sequence ID" value="PXX71498.1"/>
    <property type="molecule type" value="Genomic_DNA"/>
</dbReference>
<dbReference type="OrthoDB" id="9767928at2"/>
<dbReference type="HAMAP" id="MF_02128">
    <property type="entry name" value="TMP_kinase"/>
    <property type="match status" value="1"/>
</dbReference>
<comment type="similarity">
    <text evidence="1">Belongs to the thiamine-monophosphate kinase family.</text>
</comment>
<dbReference type="CDD" id="cd02194">
    <property type="entry name" value="ThiL"/>
    <property type="match status" value="1"/>
</dbReference>
<dbReference type="Gene3D" id="3.30.1330.10">
    <property type="entry name" value="PurM-like, N-terminal domain"/>
    <property type="match status" value="1"/>
</dbReference>
<feature type="binding site" evidence="1">
    <location>
        <position position="173"/>
    </location>
    <ligand>
        <name>ATP</name>
        <dbReference type="ChEBI" id="CHEBI:30616"/>
    </ligand>
</feature>
<dbReference type="InterPro" id="IPR006283">
    <property type="entry name" value="ThiL-like"/>
</dbReference>
<feature type="binding site" evidence="1">
    <location>
        <position position="52"/>
    </location>
    <ligand>
        <name>Mg(2+)</name>
        <dbReference type="ChEBI" id="CHEBI:18420"/>
        <label>4</label>
    </ligand>
</feature>
<dbReference type="Proteomes" id="UP000247569">
    <property type="component" value="Unassembled WGS sequence"/>
</dbReference>
<feature type="domain" description="PurM-like N-terminal" evidence="2">
    <location>
        <begin position="51"/>
        <end position="165"/>
    </location>
</feature>
<feature type="domain" description="PurM-like C-terminal" evidence="3">
    <location>
        <begin position="177"/>
        <end position="334"/>
    </location>
</feature>
<evidence type="ECO:0000256" key="1">
    <source>
        <dbReference type="HAMAP-Rule" id="MF_02128"/>
    </source>
</evidence>
<keyword evidence="1" id="KW-0067">ATP-binding</keyword>
<organism evidence="4 5">
    <name type="scientific">Nocardia tenerifensis</name>
    <dbReference type="NCBI Taxonomy" id="228006"/>
    <lineage>
        <taxon>Bacteria</taxon>
        <taxon>Bacillati</taxon>
        <taxon>Actinomycetota</taxon>
        <taxon>Actinomycetes</taxon>
        <taxon>Mycobacteriales</taxon>
        <taxon>Nocardiaceae</taxon>
        <taxon>Nocardia</taxon>
    </lineage>
</organism>
<evidence type="ECO:0000259" key="3">
    <source>
        <dbReference type="Pfam" id="PF02769"/>
    </source>
</evidence>
<evidence type="ECO:0000259" key="2">
    <source>
        <dbReference type="Pfam" id="PF00586"/>
    </source>
</evidence>
<dbReference type="AlphaFoldDB" id="A0A318KAX5"/>
<feature type="binding site" evidence="1">
    <location>
        <position position="100"/>
    </location>
    <ligand>
        <name>Mg(2+)</name>
        <dbReference type="ChEBI" id="CHEBI:18420"/>
        <label>3</label>
    </ligand>
</feature>
<dbReference type="Gene3D" id="3.90.650.10">
    <property type="entry name" value="PurM-like C-terminal domain"/>
    <property type="match status" value="1"/>
</dbReference>
<feature type="binding site" evidence="1">
    <location>
        <position position="240"/>
    </location>
    <ligand>
        <name>Mg(2+)</name>
        <dbReference type="ChEBI" id="CHEBI:18420"/>
        <label>3</label>
    </ligand>
</feature>
<keyword evidence="1" id="KW-0808">Transferase</keyword>